<reference evidence="2" key="1">
    <citation type="submission" date="2013-07" db="EMBL/GenBank/DDBJ databases">
        <authorList>
            <consortium name="The Broad Institute Genome Sequencing Platform"/>
            <person name="Cuomo C."/>
            <person name="Litvintseva A."/>
            <person name="Chen Y."/>
            <person name="Heitman J."/>
            <person name="Sun S."/>
            <person name="Springer D."/>
            <person name="Dromer F."/>
            <person name="Young S.K."/>
            <person name="Zeng Q."/>
            <person name="Gargeya S."/>
            <person name="Fitzgerald M."/>
            <person name="Abouelleil A."/>
            <person name="Alvarado L."/>
            <person name="Berlin A.M."/>
            <person name="Chapman S.B."/>
            <person name="Dewar J."/>
            <person name="Goldberg J."/>
            <person name="Griggs A."/>
            <person name="Gujja S."/>
            <person name="Hansen M."/>
            <person name="Howarth C."/>
            <person name="Imamovic A."/>
            <person name="Larimer J."/>
            <person name="McCowan C."/>
            <person name="Murphy C."/>
            <person name="Pearson M."/>
            <person name="Priest M."/>
            <person name="Roberts A."/>
            <person name="Saif S."/>
            <person name="Shea T."/>
            <person name="Sykes S."/>
            <person name="Wortman J."/>
            <person name="Nusbaum C."/>
            <person name="Birren B."/>
        </authorList>
    </citation>
    <scope>NUCLEOTIDE SEQUENCE</scope>
    <source>
        <strain evidence="2">CBS 10118</strain>
    </source>
</reference>
<protein>
    <submittedName>
        <fullName evidence="2">Uncharacterized protein</fullName>
    </submittedName>
</protein>
<evidence type="ECO:0000313" key="3">
    <source>
        <dbReference type="Proteomes" id="UP000092730"/>
    </source>
</evidence>
<feature type="region of interest" description="Disordered" evidence="1">
    <location>
        <begin position="1"/>
        <end position="70"/>
    </location>
</feature>
<dbReference type="RefSeq" id="XP_065725538.1">
    <property type="nucleotide sequence ID" value="XM_065869466.1"/>
</dbReference>
<feature type="compositionally biased region" description="Low complexity" evidence="1">
    <location>
        <begin position="20"/>
        <end position="33"/>
    </location>
</feature>
<dbReference type="GeneID" id="90824349"/>
<gene>
    <name evidence="2" type="ORF">I302_102357</name>
</gene>
<sequence>MSYPTRTRDRPSRQSYTSMPQYQNNNNNTTQPQAISIPTIPNLNSTLFQNNNNNTGSRNHQLADIQHTYI</sequence>
<organism evidence="2 3">
    <name type="scientific">Kwoniella bestiolae CBS 10118</name>
    <dbReference type="NCBI Taxonomy" id="1296100"/>
    <lineage>
        <taxon>Eukaryota</taxon>
        <taxon>Fungi</taxon>
        <taxon>Dikarya</taxon>
        <taxon>Basidiomycota</taxon>
        <taxon>Agaricomycotina</taxon>
        <taxon>Tremellomycetes</taxon>
        <taxon>Tremellales</taxon>
        <taxon>Cryptococcaceae</taxon>
        <taxon>Kwoniella</taxon>
    </lineage>
</organism>
<reference evidence="2" key="2">
    <citation type="submission" date="2024-02" db="EMBL/GenBank/DDBJ databases">
        <title>Comparative genomics of Cryptococcus and Kwoniella reveals pathogenesis evolution and contrasting modes of karyotype evolution via chromosome fusion or intercentromeric recombination.</title>
        <authorList>
            <person name="Coelho M.A."/>
            <person name="David-Palma M."/>
            <person name="Shea T."/>
            <person name="Bowers K."/>
            <person name="McGinley-Smith S."/>
            <person name="Mohammad A.W."/>
            <person name="Gnirke A."/>
            <person name="Yurkov A.M."/>
            <person name="Nowrousian M."/>
            <person name="Sun S."/>
            <person name="Cuomo C.A."/>
            <person name="Heitman J."/>
        </authorList>
    </citation>
    <scope>NUCLEOTIDE SEQUENCE</scope>
    <source>
        <strain evidence="2">CBS 10118</strain>
    </source>
</reference>
<dbReference type="AlphaFoldDB" id="A0AAJ8K3J0"/>
<feature type="compositionally biased region" description="Basic and acidic residues" evidence="1">
    <location>
        <begin position="1"/>
        <end position="12"/>
    </location>
</feature>
<feature type="compositionally biased region" description="Low complexity" evidence="1">
    <location>
        <begin position="42"/>
        <end position="55"/>
    </location>
</feature>
<name>A0AAJ8K3J0_9TREE</name>
<dbReference type="EMBL" id="CP144541">
    <property type="protein sequence ID" value="WVW80376.1"/>
    <property type="molecule type" value="Genomic_DNA"/>
</dbReference>
<dbReference type="KEGG" id="kbi:90824349"/>
<dbReference type="Proteomes" id="UP000092730">
    <property type="component" value="Chromosome 1"/>
</dbReference>
<evidence type="ECO:0000313" key="2">
    <source>
        <dbReference type="EMBL" id="WVW80376.1"/>
    </source>
</evidence>
<proteinExistence type="predicted"/>
<accession>A0AAJ8K3J0</accession>
<evidence type="ECO:0000256" key="1">
    <source>
        <dbReference type="SAM" id="MobiDB-lite"/>
    </source>
</evidence>
<keyword evidence="3" id="KW-1185">Reference proteome</keyword>